<keyword evidence="2" id="KW-0812">Transmembrane</keyword>
<dbReference type="Gene3D" id="3.30.1380.10">
    <property type="match status" value="1"/>
</dbReference>
<keyword evidence="5" id="KW-1185">Reference proteome</keyword>
<feature type="compositionally biased region" description="Low complexity" evidence="1">
    <location>
        <begin position="27"/>
        <end position="41"/>
    </location>
</feature>
<dbReference type="OrthoDB" id="5496837at2"/>
<dbReference type="InParanoid" id="A0A3N1HUC8"/>
<name>A0A3N1HUC8_9ACTN</name>
<dbReference type="GO" id="GO:0004180">
    <property type="term" value="F:carboxypeptidase activity"/>
    <property type="evidence" value="ECO:0007669"/>
    <property type="project" value="UniProtKB-KW"/>
</dbReference>
<comment type="caution">
    <text evidence="4">The sequence shown here is derived from an EMBL/GenBank/DDBJ whole genome shotgun (WGS) entry which is preliminary data.</text>
</comment>
<keyword evidence="2" id="KW-0472">Membrane</keyword>
<sequence length="322" mass="33192">MTAPASLPEPADRPATRVRGGAHRAAGRGPVTAPAPAAPGSRRARREAEAARLRAARRPRRAPVAAAGALGVAVLVLPITVPALQAVAAADRERADVAATALVVAQEEEGRAARAAEVRRLADEAAASREQRAADTAAREAAEAELASRVAAAGAMADRVSRSEERSALPGCSGVLPDGTTSAPNGQLPADAVCALWDDEGLRADVALSFVELSAAFEERFGERLALTDGYRSLAEQHAVAAERPGFAAEPGTSDHGWGLAVDLGSGVSTGSGERYAWMREHAPSFGWENPTWAQPGGSGPTEPWHWEHVEGVAAQTGVPAA</sequence>
<keyword evidence="4" id="KW-0378">Hydrolase</keyword>
<dbReference type="InterPro" id="IPR003709">
    <property type="entry name" value="VanY-like_core_dom"/>
</dbReference>
<feature type="domain" description="D-alanyl-D-alanine carboxypeptidase-like core" evidence="3">
    <location>
        <begin position="201"/>
        <end position="310"/>
    </location>
</feature>
<proteinExistence type="predicted"/>
<dbReference type="Proteomes" id="UP000276232">
    <property type="component" value="Unassembled WGS sequence"/>
</dbReference>
<dbReference type="PANTHER" id="PTHR34385">
    <property type="entry name" value="D-ALANYL-D-ALANINE CARBOXYPEPTIDASE"/>
    <property type="match status" value="1"/>
</dbReference>
<organism evidence="4 5">
    <name type="scientific">Pseudokineococcus lusitanus</name>
    <dbReference type="NCBI Taxonomy" id="763993"/>
    <lineage>
        <taxon>Bacteria</taxon>
        <taxon>Bacillati</taxon>
        <taxon>Actinomycetota</taxon>
        <taxon>Actinomycetes</taxon>
        <taxon>Kineosporiales</taxon>
        <taxon>Kineosporiaceae</taxon>
        <taxon>Pseudokineococcus</taxon>
    </lineage>
</organism>
<reference evidence="4 5" key="1">
    <citation type="journal article" date="2015" name="Stand. Genomic Sci.">
        <title>Genomic Encyclopedia of Bacterial and Archaeal Type Strains, Phase III: the genomes of soil and plant-associated and newly described type strains.</title>
        <authorList>
            <person name="Whitman W.B."/>
            <person name="Woyke T."/>
            <person name="Klenk H.P."/>
            <person name="Zhou Y."/>
            <person name="Lilburn T.G."/>
            <person name="Beck B.J."/>
            <person name="De Vos P."/>
            <person name="Vandamme P."/>
            <person name="Eisen J.A."/>
            <person name="Garrity G."/>
            <person name="Hugenholtz P."/>
            <person name="Kyrpides N.C."/>
        </authorList>
    </citation>
    <scope>NUCLEOTIDE SEQUENCE [LARGE SCALE GENOMIC DNA]</scope>
    <source>
        <strain evidence="4 5">CECT 7306</strain>
    </source>
</reference>
<evidence type="ECO:0000313" key="4">
    <source>
        <dbReference type="EMBL" id="ROP45996.1"/>
    </source>
</evidence>
<dbReference type="Pfam" id="PF02557">
    <property type="entry name" value="VanY"/>
    <property type="match status" value="1"/>
</dbReference>
<keyword evidence="4" id="KW-0645">Protease</keyword>
<dbReference type="InterPro" id="IPR052179">
    <property type="entry name" value="DD-CPase-like"/>
</dbReference>
<dbReference type="CDD" id="cd14814">
    <property type="entry name" value="Peptidase_M15"/>
    <property type="match status" value="1"/>
</dbReference>
<keyword evidence="2" id="KW-1133">Transmembrane helix</keyword>
<dbReference type="AlphaFoldDB" id="A0A3N1HUC8"/>
<keyword evidence="4" id="KW-0121">Carboxypeptidase</keyword>
<dbReference type="PANTHER" id="PTHR34385:SF1">
    <property type="entry name" value="PEPTIDOGLYCAN L-ALANYL-D-GLUTAMATE ENDOPEPTIDASE CWLK"/>
    <property type="match status" value="1"/>
</dbReference>
<evidence type="ECO:0000256" key="1">
    <source>
        <dbReference type="SAM" id="MobiDB-lite"/>
    </source>
</evidence>
<evidence type="ECO:0000313" key="5">
    <source>
        <dbReference type="Proteomes" id="UP000276232"/>
    </source>
</evidence>
<gene>
    <name evidence="4" type="ORF">EDC03_0615</name>
</gene>
<evidence type="ECO:0000259" key="3">
    <source>
        <dbReference type="Pfam" id="PF02557"/>
    </source>
</evidence>
<dbReference type="InterPro" id="IPR009045">
    <property type="entry name" value="Zn_M74/Hedgehog-like"/>
</dbReference>
<dbReference type="EMBL" id="RJKN01000001">
    <property type="protein sequence ID" value="ROP45996.1"/>
    <property type="molecule type" value="Genomic_DNA"/>
</dbReference>
<feature type="transmembrane region" description="Helical" evidence="2">
    <location>
        <begin position="62"/>
        <end position="84"/>
    </location>
</feature>
<protein>
    <submittedName>
        <fullName evidence="4">D-alanyl-D-alanine carboxypeptidase-like protein</fullName>
    </submittedName>
</protein>
<accession>A0A3N1HUC8</accession>
<dbReference type="RefSeq" id="WP_123378661.1">
    <property type="nucleotide sequence ID" value="NZ_RJKN01000001.1"/>
</dbReference>
<evidence type="ECO:0000256" key="2">
    <source>
        <dbReference type="SAM" id="Phobius"/>
    </source>
</evidence>
<feature type="region of interest" description="Disordered" evidence="1">
    <location>
        <begin position="1"/>
        <end position="60"/>
    </location>
</feature>
<feature type="region of interest" description="Disordered" evidence="1">
    <location>
        <begin position="161"/>
        <end position="184"/>
    </location>
</feature>
<dbReference type="GO" id="GO:0006508">
    <property type="term" value="P:proteolysis"/>
    <property type="evidence" value="ECO:0007669"/>
    <property type="project" value="InterPro"/>
</dbReference>
<dbReference type="SUPFAM" id="SSF55166">
    <property type="entry name" value="Hedgehog/DD-peptidase"/>
    <property type="match status" value="1"/>
</dbReference>